<dbReference type="InterPro" id="IPR036188">
    <property type="entry name" value="FAD/NAD-bd_sf"/>
</dbReference>
<dbReference type="Gene3D" id="3.50.50.60">
    <property type="entry name" value="FAD/NAD(P)-binding domain"/>
    <property type="match status" value="1"/>
</dbReference>
<dbReference type="Proteomes" id="UP000682111">
    <property type="component" value="Unassembled WGS sequence"/>
</dbReference>
<accession>A0A919WIS8</accession>
<dbReference type="Pfam" id="PF00890">
    <property type="entry name" value="FAD_binding_2"/>
    <property type="match status" value="1"/>
</dbReference>
<evidence type="ECO:0000259" key="3">
    <source>
        <dbReference type="Pfam" id="PF00890"/>
    </source>
</evidence>
<dbReference type="SUPFAM" id="SSF51905">
    <property type="entry name" value="FAD/NAD(P)-binding domain"/>
    <property type="match status" value="1"/>
</dbReference>
<keyword evidence="5" id="KW-1185">Reference proteome</keyword>
<organism evidence="4 5">
    <name type="scientific">Robertmurraya siralis</name>
    <dbReference type="NCBI Taxonomy" id="77777"/>
    <lineage>
        <taxon>Bacteria</taxon>
        <taxon>Bacillati</taxon>
        <taxon>Bacillota</taxon>
        <taxon>Bacilli</taxon>
        <taxon>Bacillales</taxon>
        <taxon>Bacillaceae</taxon>
        <taxon>Robertmurraya</taxon>
    </lineage>
</organism>
<reference evidence="4" key="1">
    <citation type="submission" date="2021-03" db="EMBL/GenBank/DDBJ databases">
        <title>Antimicrobial resistance genes in bacteria isolated from Japanese honey, and their potential for conferring macrolide and lincosamide resistance in the American foulbrood pathogen Paenibacillus larvae.</title>
        <authorList>
            <person name="Okamoto M."/>
            <person name="Kumagai M."/>
            <person name="Kanamori H."/>
            <person name="Takamatsu D."/>
        </authorList>
    </citation>
    <scope>NUCLEOTIDE SEQUENCE</scope>
    <source>
        <strain evidence="4">J27TS8</strain>
    </source>
</reference>
<feature type="domain" description="FAD-dependent oxidoreductase 2 FAD-binding" evidence="3">
    <location>
        <begin position="3"/>
        <end position="316"/>
    </location>
</feature>
<dbReference type="AlphaFoldDB" id="A0A919WIS8"/>
<dbReference type="InterPro" id="IPR003953">
    <property type="entry name" value="FAD-dep_OxRdtase_2_FAD-bd"/>
</dbReference>
<evidence type="ECO:0000256" key="2">
    <source>
        <dbReference type="ARBA" id="ARBA00023002"/>
    </source>
</evidence>
<proteinExistence type="predicted"/>
<dbReference type="EMBL" id="BORC01000004">
    <property type="protein sequence ID" value="GIN62803.1"/>
    <property type="molecule type" value="Genomic_DNA"/>
</dbReference>
<evidence type="ECO:0000313" key="5">
    <source>
        <dbReference type="Proteomes" id="UP000682111"/>
    </source>
</evidence>
<dbReference type="GO" id="GO:0016491">
    <property type="term" value="F:oxidoreductase activity"/>
    <property type="evidence" value="ECO:0007669"/>
    <property type="project" value="UniProtKB-KW"/>
</dbReference>
<protein>
    <recommendedName>
        <fullName evidence="3">FAD-dependent oxidoreductase 2 FAD-binding domain-containing protein</fullName>
    </recommendedName>
</protein>
<keyword evidence="2" id="KW-0560">Oxidoreductase</keyword>
<keyword evidence="1" id="KW-0285">Flavoprotein</keyword>
<comment type="caution">
    <text evidence="4">The sequence shown here is derived from an EMBL/GenBank/DDBJ whole genome shotgun (WGS) entry which is preliminary data.</text>
</comment>
<name>A0A919WIS8_9BACI</name>
<dbReference type="RefSeq" id="WP_212933948.1">
    <property type="nucleotide sequence ID" value="NZ_BORC01000004.1"/>
</dbReference>
<sequence length="380" mass="41580">MYDEIIVGQGLTGLLTAIWSREEGKQVALVSTGLGKIFQSAGVLDILPGEDSRFADLLEKYKLNACSRLTIYEAAKKYFQLTERIGYPYQGNIEAPITIITGSGNLKETAFYPDTIKPIPEQGHVVIVGFEEVVDFLPKYVKGNLQKSRPSLHVDTMTVSLGKGSSRTMSQLDAAHLLDQEKVCQHVLDQIKLKMAAKKIAKPELFIFPAALGFNNWRKVLEQATIQLQAAITEAPGMPPNATAIRLHDKLKKEAIKLGVRFYENTTIIGAKIEDNKVQAVITSANLEIKSESYIIAAGGMLGGGIEKTATGYKDKVLGLDLDHHGCYMSCPENVWLVGASNGMNVTQYGITGGVYSILSCYQTFTARKQHMKLGGLQHA</sequence>
<gene>
    <name evidence="4" type="ORF">J27TS8_27960</name>
</gene>
<evidence type="ECO:0000256" key="1">
    <source>
        <dbReference type="ARBA" id="ARBA00022630"/>
    </source>
</evidence>
<evidence type="ECO:0000313" key="4">
    <source>
        <dbReference type="EMBL" id="GIN62803.1"/>
    </source>
</evidence>